<evidence type="ECO:0000256" key="1">
    <source>
        <dbReference type="SAM" id="Phobius"/>
    </source>
</evidence>
<organism evidence="3">
    <name type="scientific">uncultured Flavobacteriia bacterium</name>
    <dbReference type="NCBI Taxonomy" id="212695"/>
    <lineage>
        <taxon>Bacteria</taxon>
        <taxon>Pseudomonadati</taxon>
        <taxon>Bacteroidota</taxon>
        <taxon>Flavobacteriia</taxon>
        <taxon>environmental samples</taxon>
    </lineage>
</organism>
<dbReference type="InterPro" id="IPR055087">
    <property type="entry name" value="GldL-like_N"/>
</dbReference>
<reference evidence="3" key="1">
    <citation type="journal article" date="2012" name="Environ. Microbiol.">
        <title>Genomic content of uncultured Bacteroidetes from contrasting oceanic provinces in the North Atlantic Ocean.</title>
        <authorList>
            <person name="Gomez-Pereira P.R."/>
            <person name="Schuler M."/>
            <person name="Fuchs B.M."/>
            <person name="Bennke C."/>
            <person name="Teeling H."/>
            <person name="Waldmann J."/>
            <person name="Richter M."/>
            <person name="Barbe V."/>
            <person name="Bataille E."/>
            <person name="Glockner F.O."/>
            <person name="Amann R."/>
        </authorList>
    </citation>
    <scope>NUCLEOTIDE SEQUENCE</scope>
</reference>
<reference evidence="3" key="2">
    <citation type="submission" date="2012-02" db="EMBL/GenBank/DDBJ databases">
        <authorList>
            <person name="Genoscope - CEA"/>
        </authorList>
    </citation>
    <scope>NUCLEOTIDE SEQUENCE</scope>
</reference>
<protein>
    <submittedName>
        <fullName evidence="3 4">Gliding motility protein</fullName>
    </submittedName>
</protein>
<dbReference type="InterPro" id="IPR019852">
    <property type="entry name" value="Motility-assoc_prot_GldL"/>
</dbReference>
<keyword evidence="1" id="KW-0812">Transmembrane</keyword>
<accession>H6RGJ5</accession>
<dbReference type="NCBIfam" id="TIGR03513">
    <property type="entry name" value="GldL_gliding"/>
    <property type="match status" value="1"/>
</dbReference>
<feature type="domain" description="Gliding motility protein GldL-like N-terminal" evidence="2">
    <location>
        <begin position="21"/>
        <end position="81"/>
    </location>
</feature>
<name>H6RGJ5_9BACT</name>
<feature type="transmembrane region" description="Helical" evidence="1">
    <location>
        <begin position="20"/>
        <end position="40"/>
    </location>
</feature>
<gene>
    <name evidence="3" type="primary">gldL</name>
    <name evidence="4" type="ORF">VIS_S3CLB100004</name>
    <name evidence="3" type="ORF">VIS_S3CMB110004</name>
</gene>
<dbReference type="EMBL" id="FO117620">
    <property type="protein sequence ID" value="CCG00889.1"/>
    <property type="molecule type" value="Genomic_DNA"/>
</dbReference>
<keyword evidence="1" id="KW-0472">Membrane</keyword>
<evidence type="ECO:0000313" key="3">
    <source>
        <dbReference type="EMBL" id="CCG00156.1"/>
    </source>
</evidence>
<sequence length="278" mass="29689">MSENGTSFFESKTWKNIMKYVYGLGAAVVIMGALFKIMHWPGASEMLIVGLSTEALIFIMSVMEPVHLDSDWSRVFPELANTEGEGIEELEGVGLYDLIKSSSDEPGSQADSLANKLGDAGIDNALIGRLKDGMSNLADNATSLGSMSSATGATDQYVISLESASKSLDNLAVQYKESATSIAAISGEGNNFGPEMERLSSNIAALNNTYELQLKSSQDYIESAGQLQGLQESIKSVMSDLAASAGDTQIYRENMATLSQNLGDLNNVYGNMLKAMKS</sequence>
<evidence type="ECO:0000313" key="4">
    <source>
        <dbReference type="EMBL" id="CCG00889.1"/>
    </source>
</evidence>
<dbReference type="Pfam" id="PF22827">
    <property type="entry name" value="GldL_N"/>
    <property type="match status" value="1"/>
</dbReference>
<evidence type="ECO:0000259" key="2">
    <source>
        <dbReference type="Pfam" id="PF22827"/>
    </source>
</evidence>
<dbReference type="EMBL" id="FO117600">
    <property type="protein sequence ID" value="CCG00156.1"/>
    <property type="molecule type" value="Genomic_DNA"/>
</dbReference>
<proteinExistence type="predicted"/>
<dbReference type="AlphaFoldDB" id="H6RGJ5"/>
<keyword evidence="1" id="KW-1133">Transmembrane helix</keyword>